<dbReference type="InterPro" id="IPR035992">
    <property type="entry name" value="Ricin_B-like_lectins"/>
</dbReference>
<reference evidence="1 2" key="1">
    <citation type="journal article" date="2013" name="BMC Genomics">
        <title>Genome sequencing and comparative genomics of honey bee microsporidia, Nosema apis reveal novel insights into host-parasite interactions.</title>
        <authorList>
            <person name="Chen Yp."/>
            <person name="Pettis J.S."/>
            <person name="Zhao Y."/>
            <person name="Liu X."/>
            <person name="Tallon L.J."/>
            <person name="Sadzewicz L.D."/>
            <person name="Li R."/>
            <person name="Zheng H."/>
            <person name="Huang S."/>
            <person name="Zhang X."/>
            <person name="Hamilton M.C."/>
            <person name="Pernal S.F."/>
            <person name="Melathopoulos A.P."/>
            <person name="Yan X."/>
            <person name="Evans J.D."/>
        </authorList>
    </citation>
    <scope>NUCLEOTIDE SEQUENCE [LARGE SCALE GENOMIC DNA]</scope>
    <source>
        <strain evidence="1 2">BRL 01</strain>
    </source>
</reference>
<accession>T0L4W1</accession>
<dbReference type="EMBL" id="KE647363">
    <property type="protein sequence ID" value="EQB59798.1"/>
    <property type="molecule type" value="Genomic_DNA"/>
</dbReference>
<dbReference type="HOGENOM" id="CLU_503517_0_0_1"/>
<gene>
    <name evidence="1" type="ORF">NAPIS_ORF02626</name>
</gene>
<keyword evidence="2" id="KW-1185">Reference proteome</keyword>
<dbReference type="VEuPathDB" id="MicrosporidiaDB:NAPIS_ORF02626"/>
<dbReference type="SUPFAM" id="SSF50370">
    <property type="entry name" value="Ricin B-like lectins"/>
    <property type="match status" value="1"/>
</dbReference>
<dbReference type="Proteomes" id="UP000053780">
    <property type="component" value="Unassembled WGS sequence"/>
</dbReference>
<sequence length="541" mass="53244">MKDAIDDNVAKELADAYDADPGNIHRSPGVCGYFGYNLGGVLGDKSGHAFGAGGNVGNGAGGILGNRSGNLFGAGIAGAIGGLYDAGLAASHISSGAFFPENAYGGGGYGIGGYGGFGGYGLGGLGFGSAGTTGSGALATGIAGPYGVPGHGAGGLGAGTYGAGGYGRRLGSWGIGGDAAGGYGLGGLVSGGYGSSGGFFGRNNGILGGIGPGTFNRIAGGNGLNSLASNGYGSLGKLNGGLGMGANGASVGYHGSGIRGYYGAGPGGYLGAAGIAGGLGLYGAAGLNGGPYGSAGGAALLNGGYGAAGGYYGPNGALIGGGAGNIFSSTQPGSHYGGGGMYSLPEGGLTGSIAGNAYGYKASPNYGNGAAKIAHRAVHNPSGKMCDYAKAVTAITATSNPHNATDWKIQYNDNGDAVIQSPKDKSVWSITDTGTLVLASNYGGAQQSVVFKDSGFGSWQITIGSGLCLEYIVNKNRYELKKCSTNPLQHFVFVNALVYNECCSCEDYGHVQTPYKKRKLVFDFGRHHRASDYRVNCCHGH</sequence>
<dbReference type="AlphaFoldDB" id="T0L4W1"/>
<organism evidence="1 2">
    <name type="scientific">Vairimorpha apis BRL 01</name>
    <dbReference type="NCBI Taxonomy" id="1037528"/>
    <lineage>
        <taxon>Eukaryota</taxon>
        <taxon>Fungi</taxon>
        <taxon>Fungi incertae sedis</taxon>
        <taxon>Microsporidia</taxon>
        <taxon>Nosematidae</taxon>
        <taxon>Vairimorpha</taxon>
    </lineage>
</organism>
<proteinExistence type="predicted"/>
<protein>
    <submittedName>
        <fullName evidence="1">Uncharacterized protein</fullName>
    </submittedName>
</protein>
<name>T0L4W1_9MICR</name>
<evidence type="ECO:0000313" key="2">
    <source>
        <dbReference type="Proteomes" id="UP000053780"/>
    </source>
</evidence>
<evidence type="ECO:0000313" key="1">
    <source>
        <dbReference type="EMBL" id="EQB59798.1"/>
    </source>
</evidence>